<comment type="caution">
    <text evidence="1">The sequence shown here is derived from an EMBL/GenBank/DDBJ whole genome shotgun (WGS) entry which is preliminary data.</text>
</comment>
<dbReference type="AlphaFoldDB" id="A0A0F3QA71"/>
<gene>
    <name evidence="1" type="ORF">RBEAN4_0436</name>
</gene>
<proteinExistence type="predicted"/>
<accession>A0A0F3QA71</accession>
<evidence type="ECO:0000313" key="1">
    <source>
        <dbReference type="EMBL" id="KJV89458.1"/>
    </source>
</evidence>
<sequence length="120" mass="13082">MITAKWGKDQADWFVPLDITVRNNTELDVNSPAISFDISKIANISGEVRAYTGFAQQTFTGPVIKGSLSEHMALLKAKSSTTLTFGVNFSSTSVYPTLPTDFTFNGEPIVIPDVILLQPK</sequence>
<dbReference type="Proteomes" id="UP000033661">
    <property type="component" value="Unassembled WGS sequence"/>
</dbReference>
<name>A0A0F3QA71_RICBE</name>
<organism evidence="1 2">
    <name type="scientific">Rickettsia bellii str. RML An4</name>
    <dbReference type="NCBI Taxonomy" id="1359193"/>
    <lineage>
        <taxon>Bacteria</taxon>
        <taxon>Pseudomonadati</taxon>
        <taxon>Pseudomonadota</taxon>
        <taxon>Alphaproteobacteria</taxon>
        <taxon>Rickettsiales</taxon>
        <taxon>Rickettsiaceae</taxon>
        <taxon>Rickettsieae</taxon>
        <taxon>Rickettsia</taxon>
        <taxon>belli group</taxon>
    </lineage>
</organism>
<dbReference type="PATRIC" id="fig|1359193.3.peg.418"/>
<dbReference type="EMBL" id="LAOI01000001">
    <property type="protein sequence ID" value="KJV89458.1"/>
    <property type="molecule type" value="Genomic_DNA"/>
</dbReference>
<keyword evidence="2" id="KW-1185">Reference proteome</keyword>
<evidence type="ECO:0000313" key="2">
    <source>
        <dbReference type="Proteomes" id="UP000033661"/>
    </source>
</evidence>
<protein>
    <submittedName>
        <fullName evidence="1">Uncharacterized protein</fullName>
    </submittedName>
</protein>
<reference evidence="1 2" key="1">
    <citation type="submission" date="2015-02" db="EMBL/GenBank/DDBJ databases">
        <title>Genome Sequencing of Rickettsiales.</title>
        <authorList>
            <person name="Daugherty S.C."/>
            <person name="Su Q."/>
            <person name="Abolude K."/>
            <person name="Beier-Sexton M."/>
            <person name="Carlyon J.A."/>
            <person name="Carter R."/>
            <person name="Day N.P."/>
            <person name="Dumler S.J."/>
            <person name="Dyachenko V."/>
            <person name="Godinez A."/>
            <person name="Kurtti T.J."/>
            <person name="Lichay M."/>
            <person name="Mullins K.E."/>
            <person name="Ott S."/>
            <person name="Pappas-Brown V."/>
            <person name="Paris D.H."/>
            <person name="Patel P."/>
            <person name="Richards A.L."/>
            <person name="Sadzewicz L."/>
            <person name="Sears K."/>
            <person name="Seidman D."/>
            <person name="Sengamalay N."/>
            <person name="Stenos J."/>
            <person name="Tallon L.J."/>
            <person name="Vincent G."/>
            <person name="Fraser C.M."/>
            <person name="Munderloh U."/>
            <person name="Dunning-Hotopp J.C."/>
        </authorList>
    </citation>
    <scope>NUCLEOTIDE SEQUENCE [LARGE SCALE GENOMIC DNA]</scope>
    <source>
        <strain evidence="1 2">RML An4</strain>
    </source>
</reference>